<evidence type="ECO:0000313" key="2">
    <source>
        <dbReference type="Proteomes" id="UP000054995"/>
    </source>
</evidence>
<evidence type="ECO:0000313" key="1">
    <source>
        <dbReference type="EMBL" id="KRY91002.1"/>
    </source>
</evidence>
<keyword evidence="2" id="KW-1185">Reference proteome</keyword>
<proteinExistence type="predicted"/>
<gene>
    <name evidence="1" type="ORF">T4D_14636</name>
</gene>
<comment type="caution">
    <text evidence="1">The sequence shown here is derived from an EMBL/GenBank/DDBJ whole genome shotgun (WGS) entry which is preliminary data.</text>
</comment>
<name>A0A0V1FY45_TRIPS</name>
<reference evidence="1 2" key="1">
    <citation type="submission" date="2015-01" db="EMBL/GenBank/DDBJ databases">
        <title>Evolution of Trichinella species and genotypes.</title>
        <authorList>
            <person name="Korhonen P.K."/>
            <person name="Edoardo P."/>
            <person name="Giuseppe L.R."/>
            <person name="Gasser R.B."/>
        </authorList>
    </citation>
    <scope>NUCLEOTIDE SEQUENCE [LARGE SCALE GENOMIC DNA]</scope>
    <source>
        <strain evidence="1">ISS470</strain>
    </source>
</reference>
<protein>
    <submittedName>
        <fullName evidence="1">Uncharacterized protein</fullName>
    </submittedName>
</protein>
<dbReference type="EMBL" id="JYDT01000016">
    <property type="protein sequence ID" value="KRY91002.1"/>
    <property type="molecule type" value="Genomic_DNA"/>
</dbReference>
<dbReference type="OrthoDB" id="5919832at2759"/>
<dbReference type="Proteomes" id="UP000054995">
    <property type="component" value="Unassembled WGS sequence"/>
</dbReference>
<accession>A0A0V1FY45</accession>
<dbReference type="AlphaFoldDB" id="A0A0V1FY45"/>
<sequence length="111" mass="12733">MDYVFTQILPYSHAVLNCASMKAHDWTFSDMSGFAGPDCCKPTSRLQCLLSLQSNRLCNLPVWLSRYHDGYGMESHKQKQPCTEPADPQQTYTLDSKNRIYLFGDFQTGER</sequence>
<organism evidence="1 2">
    <name type="scientific">Trichinella pseudospiralis</name>
    <name type="common">Parasitic roundworm</name>
    <dbReference type="NCBI Taxonomy" id="6337"/>
    <lineage>
        <taxon>Eukaryota</taxon>
        <taxon>Metazoa</taxon>
        <taxon>Ecdysozoa</taxon>
        <taxon>Nematoda</taxon>
        <taxon>Enoplea</taxon>
        <taxon>Dorylaimia</taxon>
        <taxon>Trichinellida</taxon>
        <taxon>Trichinellidae</taxon>
        <taxon>Trichinella</taxon>
    </lineage>
</organism>